<evidence type="ECO:0000313" key="2">
    <source>
        <dbReference type="EMBL" id="MBC4017404.1"/>
    </source>
</evidence>
<dbReference type="PANTHER" id="PTHR33376:SF4">
    <property type="entry name" value="SIALIC ACID-BINDING PERIPLASMIC PROTEIN SIAP"/>
    <property type="match status" value="1"/>
</dbReference>
<evidence type="ECO:0000256" key="1">
    <source>
        <dbReference type="ARBA" id="ARBA00022729"/>
    </source>
</evidence>
<dbReference type="RefSeq" id="WP_186772167.1">
    <property type="nucleotide sequence ID" value="NZ_JACOMF010000028.1"/>
</dbReference>
<gene>
    <name evidence="2" type="primary">dctP</name>
    <name evidence="2" type="ORF">H7965_19020</name>
</gene>
<name>A0A9X0R0T9_9PROT</name>
<dbReference type="PANTHER" id="PTHR33376">
    <property type="match status" value="1"/>
</dbReference>
<keyword evidence="1" id="KW-0732">Signal</keyword>
<dbReference type="NCBIfam" id="NF037995">
    <property type="entry name" value="TRAP_S1"/>
    <property type="match status" value="1"/>
</dbReference>
<dbReference type="Gene3D" id="3.40.190.170">
    <property type="entry name" value="Bacterial extracellular solute-binding protein, family 7"/>
    <property type="match status" value="1"/>
</dbReference>
<sequence>MPINPILPRRHLLGAAAGLPLATATPLRAQSTSWTVYSSAPSVQLTPYKELEALAQRMEQATSGALRLRPNVGGSLPINIQTITQATGDGVVQMADDSFFVGAIPIGGVLRLPMLIHSPEEAVRVGPVVRPFLERAYKRRGCVVLAQYWFPNQVIWSTKPVASLDDLRGMKMRVTSPEQGEFIRRFGGTAVTIGGPEVPSALQSGTVDGVLTASVGGGRLWKDLLKTSYRLAVNYFDAYFIANEEAFGTLTPAQREILLRETEVAARNSTEGHFREEAELTRQIAAGGIVTTEAKPEDVARGMERITPFWSEWAQRHQSDAREALAAARRVLGR</sequence>
<reference evidence="2" key="1">
    <citation type="submission" date="2020-08" db="EMBL/GenBank/DDBJ databases">
        <authorList>
            <person name="Hu Y."/>
            <person name="Nguyen S.V."/>
            <person name="Li F."/>
            <person name="Fanning S."/>
        </authorList>
    </citation>
    <scope>NUCLEOTIDE SEQUENCE</scope>
    <source>
        <strain evidence="2">SYSU D8009</strain>
    </source>
</reference>
<evidence type="ECO:0000313" key="3">
    <source>
        <dbReference type="Proteomes" id="UP000600101"/>
    </source>
</evidence>
<dbReference type="Pfam" id="PF03480">
    <property type="entry name" value="DctP"/>
    <property type="match status" value="1"/>
</dbReference>
<proteinExistence type="predicted"/>
<dbReference type="GO" id="GO:0055085">
    <property type="term" value="P:transmembrane transport"/>
    <property type="evidence" value="ECO:0007669"/>
    <property type="project" value="InterPro"/>
</dbReference>
<dbReference type="InterPro" id="IPR018389">
    <property type="entry name" value="DctP_fam"/>
</dbReference>
<protein>
    <submittedName>
        <fullName evidence="2">TRAP transporter substrate-binding protein DctP</fullName>
    </submittedName>
</protein>
<dbReference type="AlphaFoldDB" id="A0A9X0R0T9"/>
<organism evidence="2 3">
    <name type="scientific">Siccirubricoccus deserti</name>
    <dbReference type="NCBI Taxonomy" id="2013562"/>
    <lineage>
        <taxon>Bacteria</taxon>
        <taxon>Pseudomonadati</taxon>
        <taxon>Pseudomonadota</taxon>
        <taxon>Alphaproteobacteria</taxon>
        <taxon>Acetobacterales</taxon>
        <taxon>Roseomonadaceae</taxon>
        <taxon>Siccirubricoccus</taxon>
    </lineage>
</organism>
<comment type="caution">
    <text evidence="2">The sequence shown here is derived from an EMBL/GenBank/DDBJ whole genome shotgun (WGS) entry which is preliminary data.</text>
</comment>
<dbReference type="InterPro" id="IPR038404">
    <property type="entry name" value="TRAP_DctP_sf"/>
</dbReference>
<dbReference type="Proteomes" id="UP000600101">
    <property type="component" value="Unassembled WGS sequence"/>
</dbReference>
<dbReference type="EMBL" id="JACOMF010000028">
    <property type="protein sequence ID" value="MBC4017404.1"/>
    <property type="molecule type" value="Genomic_DNA"/>
</dbReference>
<keyword evidence="3" id="KW-1185">Reference proteome</keyword>
<accession>A0A9X0R0T9</accession>